<proteinExistence type="predicted"/>
<organism evidence="2 3">
    <name type="scientific">Dichanthelium oligosanthes</name>
    <dbReference type="NCBI Taxonomy" id="888268"/>
    <lineage>
        <taxon>Eukaryota</taxon>
        <taxon>Viridiplantae</taxon>
        <taxon>Streptophyta</taxon>
        <taxon>Embryophyta</taxon>
        <taxon>Tracheophyta</taxon>
        <taxon>Spermatophyta</taxon>
        <taxon>Magnoliopsida</taxon>
        <taxon>Liliopsida</taxon>
        <taxon>Poales</taxon>
        <taxon>Poaceae</taxon>
        <taxon>PACMAD clade</taxon>
        <taxon>Panicoideae</taxon>
        <taxon>Panicodae</taxon>
        <taxon>Paniceae</taxon>
        <taxon>Dichantheliinae</taxon>
        <taxon>Dichanthelium</taxon>
    </lineage>
</organism>
<protein>
    <submittedName>
        <fullName evidence="2">Uncharacterized protein</fullName>
    </submittedName>
</protein>
<dbReference type="EMBL" id="LWDX02007335">
    <property type="protein sequence ID" value="OEL36931.1"/>
    <property type="molecule type" value="Genomic_DNA"/>
</dbReference>
<evidence type="ECO:0000313" key="2">
    <source>
        <dbReference type="EMBL" id="OEL36931.1"/>
    </source>
</evidence>
<dbReference type="AlphaFoldDB" id="A0A1E5WHS8"/>
<comment type="caution">
    <text evidence="2">The sequence shown here is derived from an EMBL/GenBank/DDBJ whole genome shotgun (WGS) entry which is preliminary data.</text>
</comment>
<feature type="region of interest" description="Disordered" evidence="1">
    <location>
        <begin position="140"/>
        <end position="163"/>
    </location>
</feature>
<evidence type="ECO:0000256" key="1">
    <source>
        <dbReference type="SAM" id="MobiDB-lite"/>
    </source>
</evidence>
<evidence type="ECO:0000313" key="3">
    <source>
        <dbReference type="Proteomes" id="UP000095767"/>
    </source>
</evidence>
<accession>A0A1E5WHS8</accession>
<name>A0A1E5WHS8_9POAL</name>
<dbReference type="Proteomes" id="UP000095767">
    <property type="component" value="Unassembled WGS sequence"/>
</dbReference>
<feature type="compositionally biased region" description="Basic residues" evidence="1">
    <location>
        <begin position="151"/>
        <end position="163"/>
    </location>
</feature>
<gene>
    <name evidence="2" type="ORF">BAE44_0002056</name>
</gene>
<reference evidence="2 3" key="1">
    <citation type="submission" date="2016-09" db="EMBL/GenBank/DDBJ databases">
        <title>The draft genome of Dichanthelium oligosanthes: A C3 panicoid grass species.</title>
        <authorList>
            <person name="Studer A.J."/>
            <person name="Schnable J.C."/>
            <person name="Brutnell T.P."/>
        </authorList>
    </citation>
    <scope>NUCLEOTIDE SEQUENCE [LARGE SCALE GENOMIC DNA]</scope>
    <source>
        <strain evidence="3">cv. Kellogg 1175</strain>
        <tissue evidence="2">Leaf</tissue>
    </source>
</reference>
<keyword evidence="3" id="KW-1185">Reference proteome</keyword>
<sequence length="219" mass="24056">MTLRVGTSIEKVVIVEDASEDEEADSAVHTIFEDPVDLIIAMDGFTQFAVEVEVELPDVSSMEATPPMNVTVMKFEKLQVVTPTEDVVLVEDASDDEEDPATIASVDGPTLILVEAKLEEPPDDLLLEALPPPDDTILPLSLRTPPSTITPRRKRKSYDKSSLRRSAHLAQRNILRNLGIIGNDGKFDEDAIQGYANYLKEVLPLDLLGSLMYAKGHAF</sequence>